<evidence type="ECO:0000256" key="2">
    <source>
        <dbReference type="ARBA" id="ARBA00022448"/>
    </source>
</evidence>
<dbReference type="InterPro" id="IPR001638">
    <property type="entry name" value="Solute-binding_3/MltF_N"/>
</dbReference>
<dbReference type="PROSITE" id="PS01039">
    <property type="entry name" value="SBP_BACTERIAL_3"/>
    <property type="match status" value="1"/>
</dbReference>
<dbReference type="InterPro" id="IPR051455">
    <property type="entry name" value="Bact_solute-bind_prot3"/>
</dbReference>
<dbReference type="InterPro" id="IPR018313">
    <property type="entry name" value="SBP_3_CS"/>
</dbReference>
<dbReference type="CDD" id="cd13692">
    <property type="entry name" value="PBP2_BztA"/>
    <property type="match status" value="1"/>
</dbReference>
<evidence type="ECO:0000313" key="8">
    <source>
        <dbReference type="Proteomes" id="UP001321125"/>
    </source>
</evidence>
<dbReference type="SUPFAM" id="SSF53850">
    <property type="entry name" value="Periplasmic binding protein-like II"/>
    <property type="match status" value="1"/>
</dbReference>
<evidence type="ECO:0000256" key="5">
    <source>
        <dbReference type="SAM" id="SignalP"/>
    </source>
</evidence>
<comment type="similarity">
    <text evidence="1 4">Belongs to the bacterial solute-binding protein 3 family.</text>
</comment>
<proteinExistence type="inferred from homology"/>
<dbReference type="SMART" id="SM00062">
    <property type="entry name" value="PBPb"/>
    <property type="match status" value="1"/>
</dbReference>
<dbReference type="RefSeq" id="WP_085919504.1">
    <property type="nucleotide sequence ID" value="NZ_JAKNQT010000002.1"/>
</dbReference>
<evidence type="ECO:0000256" key="4">
    <source>
        <dbReference type="RuleBase" id="RU003744"/>
    </source>
</evidence>
<evidence type="ECO:0000313" key="7">
    <source>
        <dbReference type="EMBL" id="MCZ0927401.1"/>
    </source>
</evidence>
<evidence type="ECO:0000256" key="3">
    <source>
        <dbReference type="ARBA" id="ARBA00022729"/>
    </source>
</evidence>
<sequence>MLNKKHLALLVSAGSITLAGMTTAQADTLEDTRDNGAVRCGVSDGLPGFSAPDDDGNWQGLDVDVCRAVAAAVLGDADAVDYISLNAVERFTALQSGEVDVLSRNTTWTTTRDTTLGLNFTGVTFYDGQGFMVSRDLGITGADELNGASICIQSGTTTELNLADYFRANDMEFNPIVFDTSEQTVGGYQAGRCDVLTSDTSQLAALRIQLDNPEGSMILSDVISKEPLGPVVRQGDDTWFNIVKWSLFAMINAEEYGVTSENVDEMTSSEDPNVARLLGQDGNYGEGMGLEADWAYNIISQVGNYAESFDRNVGMGSPLEIERGVNALWTDGGFQYAPPIR</sequence>
<name>A0ABT4IUQ7_9GAMM</name>
<reference evidence="7 8" key="1">
    <citation type="submission" date="2022-02" db="EMBL/GenBank/DDBJ databases">
        <title>Study of halophilic communities from a Mexican lake.</title>
        <authorList>
            <person name="Hernandez-Soto L.M."/>
            <person name="Martinez-Abarca F."/>
            <person name="Ramirez-Saad H.C."/>
            <person name="Aguirre-Garrido J.F."/>
        </authorList>
    </citation>
    <scope>NUCLEOTIDE SEQUENCE [LARGE SCALE GENOMIC DNA]</scope>
    <source>
        <strain evidence="7 8">Hjan13</strain>
    </source>
</reference>
<protein>
    <submittedName>
        <fullName evidence="7">Amino acid ABC transporter substrate-binding protein</fullName>
    </submittedName>
</protein>
<keyword evidence="3 5" id="KW-0732">Signal</keyword>
<dbReference type="Gene3D" id="3.40.190.10">
    <property type="entry name" value="Periplasmic binding protein-like II"/>
    <property type="match status" value="2"/>
</dbReference>
<gene>
    <name evidence="7" type="ORF">L0635_09935</name>
</gene>
<feature type="chain" id="PRO_5045249726" evidence="5">
    <location>
        <begin position="27"/>
        <end position="341"/>
    </location>
</feature>
<dbReference type="EMBL" id="JAKNQU010000003">
    <property type="protein sequence ID" value="MCZ0927401.1"/>
    <property type="molecule type" value="Genomic_DNA"/>
</dbReference>
<dbReference type="PANTHER" id="PTHR30085:SF7">
    <property type="entry name" value="AMINO-ACID ABC TRANSPORTER-BINDING PROTEIN YHDW-RELATED"/>
    <property type="match status" value="1"/>
</dbReference>
<dbReference type="Pfam" id="PF00497">
    <property type="entry name" value="SBP_bac_3"/>
    <property type="match status" value="1"/>
</dbReference>
<keyword evidence="2" id="KW-0813">Transport</keyword>
<dbReference type="PANTHER" id="PTHR30085">
    <property type="entry name" value="AMINO ACID ABC TRANSPORTER PERMEASE"/>
    <property type="match status" value="1"/>
</dbReference>
<accession>A0ABT4IUQ7</accession>
<keyword evidence="8" id="KW-1185">Reference proteome</keyword>
<feature type="domain" description="Solute-binding protein family 3/N-terminal" evidence="6">
    <location>
        <begin position="37"/>
        <end position="266"/>
    </location>
</feature>
<comment type="caution">
    <text evidence="7">The sequence shown here is derived from an EMBL/GenBank/DDBJ whole genome shotgun (WGS) entry which is preliminary data.</text>
</comment>
<evidence type="ECO:0000259" key="6">
    <source>
        <dbReference type="SMART" id="SM00062"/>
    </source>
</evidence>
<evidence type="ECO:0000256" key="1">
    <source>
        <dbReference type="ARBA" id="ARBA00010333"/>
    </source>
</evidence>
<organism evidence="7 8">
    <name type="scientific">Vreelandella janggokensis</name>
    <dbReference type="NCBI Taxonomy" id="370767"/>
    <lineage>
        <taxon>Bacteria</taxon>
        <taxon>Pseudomonadati</taxon>
        <taxon>Pseudomonadota</taxon>
        <taxon>Gammaproteobacteria</taxon>
        <taxon>Oceanospirillales</taxon>
        <taxon>Halomonadaceae</taxon>
        <taxon>Vreelandella</taxon>
    </lineage>
</organism>
<feature type="signal peptide" evidence="5">
    <location>
        <begin position="1"/>
        <end position="26"/>
    </location>
</feature>
<dbReference type="Proteomes" id="UP001321125">
    <property type="component" value="Unassembled WGS sequence"/>
</dbReference>